<reference evidence="1 2" key="1">
    <citation type="journal article" date="2016" name="Mol. Biol. Evol.">
        <title>Comparative Genomics of Early-Diverging Mushroom-Forming Fungi Provides Insights into the Origins of Lignocellulose Decay Capabilities.</title>
        <authorList>
            <person name="Nagy L.G."/>
            <person name="Riley R."/>
            <person name="Tritt A."/>
            <person name="Adam C."/>
            <person name="Daum C."/>
            <person name="Floudas D."/>
            <person name="Sun H."/>
            <person name="Yadav J.S."/>
            <person name="Pangilinan J."/>
            <person name="Larsson K.H."/>
            <person name="Matsuura K."/>
            <person name="Barry K."/>
            <person name="Labutti K."/>
            <person name="Kuo R."/>
            <person name="Ohm R.A."/>
            <person name="Bhattacharya S.S."/>
            <person name="Shirouzu T."/>
            <person name="Yoshinaga Y."/>
            <person name="Martin F.M."/>
            <person name="Grigoriev I.V."/>
            <person name="Hibbett D.S."/>
        </authorList>
    </citation>
    <scope>NUCLEOTIDE SEQUENCE [LARGE SCALE GENOMIC DNA]</scope>
    <source>
        <strain evidence="1 2">CBS 109695</strain>
    </source>
</reference>
<proteinExistence type="predicted"/>
<sequence>MGEQDILKKRRSYRTRGVSLHVTGSCATITRYELKSAGDEEYQYKIGRDTQEEDLQNVHVDNQSTQNGYCIARRREPANNKSMGKIEGIAVAVNLVVVQKVKKRQDAWLQQDQFRRRAHKSLDDGRAAAGYRLIRQPESTIALGLAHCSIPVRGRRRTDDGLTTESARLQWW</sequence>
<dbReference type="AlphaFoldDB" id="A0A166KED0"/>
<evidence type="ECO:0000313" key="1">
    <source>
        <dbReference type="EMBL" id="KZP21819.1"/>
    </source>
</evidence>
<gene>
    <name evidence="1" type="ORF">FIBSPDRAFT_890833</name>
</gene>
<organism evidence="1 2">
    <name type="scientific">Athelia psychrophila</name>
    <dbReference type="NCBI Taxonomy" id="1759441"/>
    <lineage>
        <taxon>Eukaryota</taxon>
        <taxon>Fungi</taxon>
        <taxon>Dikarya</taxon>
        <taxon>Basidiomycota</taxon>
        <taxon>Agaricomycotina</taxon>
        <taxon>Agaricomycetes</taxon>
        <taxon>Agaricomycetidae</taxon>
        <taxon>Atheliales</taxon>
        <taxon>Atheliaceae</taxon>
        <taxon>Athelia</taxon>
    </lineage>
</organism>
<evidence type="ECO:0000313" key="2">
    <source>
        <dbReference type="Proteomes" id="UP000076532"/>
    </source>
</evidence>
<dbReference type="Proteomes" id="UP000076532">
    <property type="component" value="Unassembled WGS sequence"/>
</dbReference>
<keyword evidence="2" id="KW-1185">Reference proteome</keyword>
<dbReference type="EMBL" id="KV417544">
    <property type="protein sequence ID" value="KZP21819.1"/>
    <property type="molecule type" value="Genomic_DNA"/>
</dbReference>
<protein>
    <submittedName>
        <fullName evidence="1">Uncharacterized protein</fullName>
    </submittedName>
</protein>
<name>A0A166KED0_9AGAM</name>
<accession>A0A166KED0</accession>